<dbReference type="CDD" id="cd09917">
    <property type="entry name" value="F-box_SF"/>
    <property type="match status" value="1"/>
</dbReference>
<reference evidence="2" key="1">
    <citation type="submission" date="2014-07" db="EMBL/GenBank/DDBJ databases">
        <authorList>
            <person name="Martin A.A"/>
            <person name="De Silva N."/>
        </authorList>
    </citation>
    <scope>NUCLEOTIDE SEQUENCE</scope>
</reference>
<evidence type="ECO:0000259" key="1">
    <source>
        <dbReference type="PROSITE" id="PS50181"/>
    </source>
</evidence>
<dbReference type="InterPro" id="IPR036047">
    <property type="entry name" value="F-box-like_dom_sf"/>
</dbReference>
<accession>A0A0K0FGD4</accession>
<dbReference type="InterPro" id="IPR032675">
    <property type="entry name" value="LRR_dom_sf"/>
</dbReference>
<name>A0A0K0FGD4_STRVS</name>
<keyword evidence="2" id="KW-1185">Reference proteome</keyword>
<protein>
    <submittedName>
        <fullName evidence="3">F-box domain-containing protein</fullName>
    </submittedName>
</protein>
<proteinExistence type="predicted"/>
<feature type="domain" description="F-box" evidence="1">
    <location>
        <begin position="32"/>
        <end position="79"/>
    </location>
</feature>
<dbReference type="SUPFAM" id="SSF81383">
    <property type="entry name" value="F-box domain"/>
    <property type="match status" value="1"/>
</dbReference>
<dbReference type="WBParaSite" id="SVE_0793500.1">
    <property type="protein sequence ID" value="SVE_0793500.1"/>
    <property type="gene ID" value="SVE_0793500"/>
</dbReference>
<dbReference type="AlphaFoldDB" id="A0A0K0FGD4"/>
<sequence length="375" mass="44193">MDFEVMIFLSCYKYSYCSTMDSSTKEECSEAQNDIFILPVYILSLILTKLSRTDILNVKLVSRGFYNIIHENYHLLDRRKVRCVHIEYDKRYGRHPFCLKMAFGNVIGENLHIINYRHNEKSAYFECDEGLSRFLKMFDIKHLDYLHVSSIDDNINIFGILNKFFQKGTKADVLSISKLSEKDLTSFLTFIRKFASVRQITLNHICAPSMGTKDVCSLFSSLSSFNTIKYFRIVECHKTMILSTDFVINLLRNNPNIKHLDVGSCNINFLGNVFKEFFVMKQPRIMKNECDNIETILVLFFGCELKQLDDILRKDFSFTENAIEEVLSEEIFSREFKEYESKLYCRYCPKNRHEINRFARVYYCDNTCQKLDSIF</sequence>
<dbReference type="Pfam" id="PF12937">
    <property type="entry name" value="F-box-like"/>
    <property type="match status" value="1"/>
</dbReference>
<dbReference type="PROSITE" id="PS50181">
    <property type="entry name" value="FBOX"/>
    <property type="match status" value="1"/>
</dbReference>
<evidence type="ECO:0000313" key="3">
    <source>
        <dbReference type="WBParaSite" id="SVE_0793500.1"/>
    </source>
</evidence>
<dbReference type="InterPro" id="IPR001810">
    <property type="entry name" value="F-box_dom"/>
</dbReference>
<dbReference type="Proteomes" id="UP000035680">
    <property type="component" value="Unassembled WGS sequence"/>
</dbReference>
<dbReference type="SMART" id="SM00256">
    <property type="entry name" value="FBOX"/>
    <property type="match status" value="1"/>
</dbReference>
<reference evidence="3" key="2">
    <citation type="submission" date="2015-08" db="UniProtKB">
        <authorList>
            <consortium name="WormBaseParasite"/>
        </authorList>
    </citation>
    <scope>IDENTIFICATION</scope>
</reference>
<organism evidence="2 3">
    <name type="scientific">Strongyloides venezuelensis</name>
    <name type="common">Threadworm</name>
    <dbReference type="NCBI Taxonomy" id="75913"/>
    <lineage>
        <taxon>Eukaryota</taxon>
        <taxon>Metazoa</taxon>
        <taxon>Ecdysozoa</taxon>
        <taxon>Nematoda</taxon>
        <taxon>Chromadorea</taxon>
        <taxon>Rhabditida</taxon>
        <taxon>Tylenchina</taxon>
        <taxon>Panagrolaimomorpha</taxon>
        <taxon>Strongyloidoidea</taxon>
        <taxon>Strongyloididae</taxon>
        <taxon>Strongyloides</taxon>
    </lineage>
</organism>
<dbReference type="SUPFAM" id="SSF52047">
    <property type="entry name" value="RNI-like"/>
    <property type="match status" value="1"/>
</dbReference>
<dbReference type="Gene3D" id="3.80.10.10">
    <property type="entry name" value="Ribonuclease Inhibitor"/>
    <property type="match status" value="1"/>
</dbReference>
<evidence type="ECO:0000313" key="2">
    <source>
        <dbReference type="Proteomes" id="UP000035680"/>
    </source>
</evidence>